<dbReference type="OrthoDB" id="1675670at2"/>
<dbReference type="Pfam" id="PF11553">
    <property type="entry name" value="DUF3231"/>
    <property type="match status" value="2"/>
</dbReference>
<evidence type="ECO:0008006" key="3">
    <source>
        <dbReference type="Google" id="ProtNLM"/>
    </source>
</evidence>
<dbReference type="AlphaFoldDB" id="A0A410MDR6"/>
<dbReference type="RefSeq" id="WP_128525149.1">
    <property type="nucleotide sequence ID" value="NZ_CANLVY010000001.1"/>
</dbReference>
<organism evidence="1 2">
    <name type="scientific">Halobacillus litoralis</name>
    <dbReference type="NCBI Taxonomy" id="45668"/>
    <lineage>
        <taxon>Bacteria</taxon>
        <taxon>Bacillati</taxon>
        <taxon>Bacillota</taxon>
        <taxon>Bacilli</taxon>
        <taxon>Bacillales</taxon>
        <taxon>Bacillaceae</taxon>
        <taxon>Halobacillus</taxon>
    </lineage>
</organism>
<evidence type="ECO:0000313" key="1">
    <source>
        <dbReference type="EMBL" id="QAS52871.1"/>
    </source>
</evidence>
<dbReference type="EMBL" id="CP026118">
    <property type="protein sequence ID" value="QAS52871.1"/>
    <property type="molecule type" value="Genomic_DNA"/>
</dbReference>
<accession>A0A410MDR6</accession>
<reference evidence="1 2" key="1">
    <citation type="submission" date="2018-01" db="EMBL/GenBank/DDBJ databases">
        <title>The whole genome sequencing and assembly of Halobacillus litoralis ERB031 strain.</title>
        <authorList>
            <person name="Lee S.-J."/>
            <person name="Park M.-K."/>
            <person name="Kim J.-Y."/>
            <person name="Lee Y.-J."/>
            <person name="Yi H."/>
            <person name="Bahn Y.-S."/>
            <person name="Kim J.F."/>
            <person name="Lee D.-W."/>
        </authorList>
    </citation>
    <scope>NUCLEOTIDE SEQUENCE [LARGE SCALE GENOMIC DNA]</scope>
    <source>
        <strain evidence="1 2">ERB 031</strain>
    </source>
</reference>
<protein>
    <recommendedName>
        <fullName evidence="3">DUF3231 domain-containing protein</fullName>
    </recommendedName>
</protein>
<dbReference type="KEGG" id="hli:HLI_12030"/>
<proteinExistence type="predicted"/>
<name>A0A410MDR6_9BACI</name>
<dbReference type="InterPro" id="IPR012347">
    <property type="entry name" value="Ferritin-like"/>
</dbReference>
<dbReference type="Gene3D" id="1.20.1260.10">
    <property type="match status" value="2"/>
</dbReference>
<dbReference type="InterPro" id="IPR021617">
    <property type="entry name" value="DUF3231"/>
</dbReference>
<evidence type="ECO:0000313" key="2">
    <source>
        <dbReference type="Proteomes" id="UP000287756"/>
    </source>
</evidence>
<gene>
    <name evidence="1" type="ORF">HLI_12030</name>
</gene>
<dbReference type="Proteomes" id="UP000287756">
    <property type="component" value="Chromosome"/>
</dbReference>
<sequence length="328" mass="37069">MSQKILTANEIGVLWTQYMENSMTLPLLDYFEKTLEDDEIHPLLEVAKQTANNGVSQCTQIFKDEHLPVPDGYGKEDLNPNAPKLFTDAFILNFLEHLGKVGLTSASLSLGTSASEEVRDFFTNRIERQSTLYNQCVELGMNKGLYVRAPQVEIQDQIEYVKGKSYLHPFNKRSLNAIEISHLFENYKTNSIGEVICQGFAQTGKNKTIKKYMREGKNLSIKHRKLFSSVLDESGIQTPMTSSNFLTMATDPVFSDRLMIYLIGVLSSAGHGNYATASSASLRYDLIFTYQRLSVDIAMYAKDGMDIMIKNGWFEEPPQAPDRQQLIQ</sequence>